<reference evidence="2" key="1">
    <citation type="submission" date="2022-08" db="UniProtKB">
        <authorList>
            <consortium name="EnsemblMetazoa"/>
        </authorList>
    </citation>
    <scope>IDENTIFICATION</scope>
    <source>
        <strain evidence="2">05x7-T-G4-1.051#20</strain>
    </source>
</reference>
<organism evidence="2 3">
    <name type="scientific">Magallana gigas</name>
    <name type="common">Pacific oyster</name>
    <name type="synonym">Crassostrea gigas</name>
    <dbReference type="NCBI Taxonomy" id="29159"/>
    <lineage>
        <taxon>Eukaryota</taxon>
        <taxon>Metazoa</taxon>
        <taxon>Spiralia</taxon>
        <taxon>Lophotrochozoa</taxon>
        <taxon>Mollusca</taxon>
        <taxon>Bivalvia</taxon>
        <taxon>Autobranchia</taxon>
        <taxon>Pteriomorphia</taxon>
        <taxon>Ostreida</taxon>
        <taxon>Ostreoidea</taxon>
        <taxon>Ostreidae</taxon>
        <taxon>Magallana</taxon>
    </lineage>
</organism>
<keyword evidence="3" id="KW-1185">Reference proteome</keyword>
<protein>
    <submittedName>
        <fullName evidence="2">Uncharacterized protein</fullName>
    </submittedName>
</protein>
<dbReference type="AlphaFoldDB" id="A0A8W8NJ88"/>
<name>A0A8W8NJ88_MAGGI</name>
<evidence type="ECO:0000313" key="3">
    <source>
        <dbReference type="Proteomes" id="UP000005408"/>
    </source>
</evidence>
<evidence type="ECO:0000256" key="1">
    <source>
        <dbReference type="SAM" id="MobiDB-lite"/>
    </source>
</evidence>
<accession>A0A8W8NJ88</accession>
<evidence type="ECO:0000313" key="2">
    <source>
        <dbReference type="EnsemblMetazoa" id="G6059.1:cds"/>
    </source>
</evidence>
<dbReference type="Proteomes" id="UP000005408">
    <property type="component" value="Unassembled WGS sequence"/>
</dbReference>
<feature type="region of interest" description="Disordered" evidence="1">
    <location>
        <begin position="170"/>
        <end position="190"/>
    </location>
</feature>
<dbReference type="EnsemblMetazoa" id="G6059.1">
    <property type="protein sequence ID" value="G6059.1:cds"/>
    <property type="gene ID" value="G6059"/>
</dbReference>
<sequence length="190" mass="22267">MFHFSSRLFNPSPNIAVVWPFGSLDNVIQYKMETKTLLIWVFAAFLAFIEVSTASKESKLNHEESEVKSLKRRSNPMDDVTDTYDFSDEDLNELMKRGSLFRFGKRGALFRFGKRSEEDKRGSLFRFGKRMDGYYVSPYASSENFPEKDDKRGSLFRFGKRSSLFRFGRSVDNEKPHTPFRFGREEEDEI</sequence>
<proteinExistence type="predicted"/>